<dbReference type="Proteomes" id="UP001501343">
    <property type="component" value="Unassembled WGS sequence"/>
</dbReference>
<name>A0ABP5B4L6_9MICO</name>
<keyword evidence="2" id="KW-1185">Reference proteome</keyword>
<comment type="caution">
    <text evidence="1">The sequence shown here is derived from an EMBL/GenBank/DDBJ whole genome shotgun (WGS) entry which is preliminary data.</text>
</comment>
<organism evidence="1 2">
    <name type="scientific">Microbacterium aoyamense</name>
    <dbReference type="NCBI Taxonomy" id="344166"/>
    <lineage>
        <taxon>Bacteria</taxon>
        <taxon>Bacillati</taxon>
        <taxon>Actinomycetota</taxon>
        <taxon>Actinomycetes</taxon>
        <taxon>Micrococcales</taxon>
        <taxon>Microbacteriaceae</taxon>
        <taxon>Microbacterium</taxon>
    </lineage>
</organism>
<protein>
    <submittedName>
        <fullName evidence="1">Uncharacterized protein</fullName>
    </submittedName>
</protein>
<accession>A0ABP5B4L6</accession>
<evidence type="ECO:0000313" key="2">
    <source>
        <dbReference type="Proteomes" id="UP001501343"/>
    </source>
</evidence>
<proteinExistence type="predicted"/>
<reference evidence="2" key="1">
    <citation type="journal article" date="2019" name="Int. J. Syst. Evol. Microbiol.">
        <title>The Global Catalogue of Microorganisms (GCM) 10K type strain sequencing project: providing services to taxonomists for standard genome sequencing and annotation.</title>
        <authorList>
            <consortium name="The Broad Institute Genomics Platform"/>
            <consortium name="The Broad Institute Genome Sequencing Center for Infectious Disease"/>
            <person name="Wu L."/>
            <person name="Ma J."/>
        </authorList>
    </citation>
    <scope>NUCLEOTIDE SEQUENCE [LARGE SCALE GENOMIC DNA]</scope>
    <source>
        <strain evidence="2">JCM 14900</strain>
    </source>
</reference>
<gene>
    <name evidence="1" type="ORF">GCM10009775_23490</name>
</gene>
<evidence type="ECO:0000313" key="1">
    <source>
        <dbReference type="EMBL" id="GAA1930740.1"/>
    </source>
</evidence>
<dbReference type="RefSeq" id="WP_248148147.1">
    <property type="nucleotide sequence ID" value="NZ_BAAAOF010000004.1"/>
</dbReference>
<sequence>MKDLLIGGTRFLTTDELADSLLEYSGLLNLYNSVDLVRFPAIVGGTSSHSAIALGAGSALVVVDAPDVIPVRIAGAGEAAADIRRRSARYRDGPEESPPHPEQ</sequence>
<dbReference type="EMBL" id="BAAAOF010000004">
    <property type="protein sequence ID" value="GAA1930740.1"/>
    <property type="molecule type" value="Genomic_DNA"/>
</dbReference>